<dbReference type="InterPro" id="IPR054110">
    <property type="entry name" value="EndoD-like_D2"/>
</dbReference>
<dbReference type="PANTHER" id="PTHR13246">
    <property type="entry name" value="ENDO BETA N-ACETYLGLUCOSAMINIDASE"/>
    <property type="match status" value="1"/>
</dbReference>
<dbReference type="RefSeq" id="WP_103002996.1">
    <property type="nucleotide sequence ID" value="NZ_NBAX01000003.1"/>
</dbReference>
<feature type="domain" description="F5/8 type C" evidence="2">
    <location>
        <begin position="747"/>
        <end position="894"/>
    </location>
</feature>
<dbReference type="Pfam" id="PF00754">
    <property type="entry name" value="F5_F8_type_C"/>
    <property type="match status" value="1"/>
</dbReference>
<evidence type="ECO:0000313" key="4">
    <source>
        <dbReference type="Proteomes" id="UP000236634"/>
    </source>
</evidence>
<dbReference type="EMBL" id="NBAX01000003">
    <property type="protein sequence ID" value="PNP95688.1"/>
    <property type="molecule type" value="Genomic_DNA"/>
</dbReference>
<dbReference type="InterPro" id="IPR000601">
    <property type="entry name" value="PKD_dom"/>
</dbReference>
<sequence length="1420" mass="159533">MNVKRLFGMTFLTLLCLGTVKAQQPYGGCWHPKDIKDWSPKTDPNAKFNRSRVPLASRFREPMPMKANRNQYYEGQVCNASILFPTCSLCPSQGANNFVGYQPTYWQYMDKLVYWAGSASEGIIIPPPAGSIDAAHASGVKVLGQIFFPPNTYGGNPEWVYELLKQENGKYIYAIKLYEIAKYFGFDGWFINQETAVYFPTAWPEFIKEFNRVADEAGDTQMEIQWYNASHQPNVGILASHKNTSQFLEYGSVGDYRSYADRIGCKQEDIFSKIYGGIQCVDAGLCGFGDELRKVFDVSGHSGSVDLFCPEERIWKDNVKDLLNTSNNQGQKAYTAMQYTFMNEEATWINRLGDPSKITDNGTHTSWPGMSGCIIERSAIQQMPFVSDMSVGIGKYRFVKGEKRATQDWYHSGMQSVLPTWRWWIENRGDLKVATNWADAYNVSNSMTVSGKLTQGDHLMRLYKTKIDVTKGGKFKLVYKCSDDNTIEVKLGVESKVDGQMVTLNNPVKTNENGWTVAEYDLSPLNGRTVYMIALNLKTNVEQPNYVLSIGQIAMLPANYVPKQMSITNLSNGTKFEEYKGDLRLTWDWVENTDLDHFDIYVKSETGENKLVGQTRGEGFYVPTFDRNGKDKKVEVEVVPVMKDGSEQTPAKLEVDYPAAQLSVVTISPSKSFVKVGEEVTLRAKGTGKPTGWKWTLPETLELKAGSKLTDNTITVIAKAVGKQNVKLEATNDAGTSSTEVCAFDVLEEHEIQEVNNVALHKTIKSYSGATGEAESPRNIIDGDTNPRDIHNKWCNINSTHECVIDLQGDYRIYGFKIFDCKSGPESNENFGNYRIYLSEDGINWKLLVDEQGRERDNIKKDYIMPTTARYVKLNPYSDYGMTLRIWEFEVYGVSNSNLKLSADDEVRMNVSGTHQVVLTYDMNGEERQDQFYCKVESSSTDLVLGEPVEDKNAHTFTVPVTTGKNMGVSSLKFMIHNGSSYKEKTVKVIIDDPKAVNALAGLSANLLQYPDGYVYNAPVKKYTTTALTDGDLLNEACGMVENPSKHERDFWAVFSNDMAWNISKIKIHIPNNNQGKDDNDVEGCVNNKIEIRVSDDGSRGWTTIHTFENIGKVSELEYMLPEYVTARELAIVCTLNPLFYPSLSEVGAFEQNKEAVATCIPVEVKEGWNGDVIVEALPADKHVTKTVDANGWTFYTTDIERDEGGHLVGANRMITTKNGNVFKLAPFDQNNALVIDELYKKKTILFNQPEEAERIYVLYTSTGGGNNDIMVAPIYEDGTTGDEYNMNAVDWYGYDDNMTAVGGLGRIMAKDYEYGEAELDEFDFRNDFRVFEYEYDGIDKNKKVKGLTFREFSNGQCGTILAISKFGLPVPTGLKEIKNTTSTHIVGIYNLYGMKLQVPTKGFNIIKFADGTTKKVFIK</sequence>
<reference evidence="3 4" key="1">
    <citation type="submission" date="2017-03" db="EMBL/GenBank/DDBJ databases">
        <authorList>
            <person name="Afonso C.L."/>
            <person name="Miller P.J."/>
            <person name="Scott M.A."/>
            <person name="Spackman E."/>
            <person name="Goraichik I."/>
            <person name="Dimitrov K.M."/>
            <person name="Suarez D.L."/>
            <person name="Swayne D.E."/>
        </authorList>
    </citation>
    <scope>NUCLEOTIDE SEQUENCE [LARGE SCALE GENOMIC DNA]</scope>
    <source>
        <strain evidence="3 4">DNF00076</strain>
    </source>
</reference>
<evidence type="ECO:0000313" key="3">
    <source>
        <dbReference type="EMBL" id="PNP95688.1"/>
    </source>
</evidence>
<name>A0A2K0XMK9_9BACT</name>
<dbReference type="InterPro" id="IPR013783">
    <property type="entry name" value="Ig-like_fold"/>
</dbReference>
<dbReference type="InterPro" id="IPR005201">
    <property type="entry name" value="TIM_ENGase"/>
</dbReference>
<feature type="chain" id="PRO_5014454031" evidence="1">
    <location>
        <begin position="23"/>
        <end position="1420"/>
    </location>
</feature>
<gene>
    <name evidence="3" type="ORF">BFS16_04845</name>
</gene>
<dbReference type="InterPro" id="IPR000421">
    <property type="entry name" value="FA58C"/>
</dbReference>
<dbReference type="Gene3D" id="2.60.120.260">
    <property type="entry name" value="Galactose-binding domain-like"/>
    <property type="match status" value="2"/>
</dbReference>
<dbReference type="Gene3D" id="3.20.20.80">
    <property type="entry name" value="Glycosidases"/>
    <property type="match status" value="1"/>
</dbReference>
<dbReference type="Gene3D" id="2.60.40.10">
    <property type="entry name" value="Immunoglobulins"/>
    <property type="match status" value="1"/>
</dbReference>
<dbReference type="Pfam" id="PF03644">
    <property type="entry name" value="Glyco_hydro_85"/>
    <property type="match status" value="1"/>
</dbReference>
<protein>
    <submittedName>
        <fullName evidence="3">Carbohydrate-binding protein</fullName>
    </submittedName>
</protein>
<dbReference type="InterPro" id="IPR032979">
    <property type="entry name" value="ENGase"/>
</dbReference>
<evidence type="ECO:0000256" key="1">
    <source>
        <dbReference type="SAM" id="SignalP"/>
    </source>
</evidence>
<organism evidence="3 4">
    <name type="scientific">Hoylesella timonensis</name>
    <dbReference type="NCBI Taxonomy" id="386414"/>
    <lineage>
        <taxon>Bacteria</taxon>
        <taxon>Pseudomonadati</taxon>
        <taxon>Bacteroidota</taxon>
        <taxon>Bacteroidia</taxon>
        <taxon>Bacteroidales</taxon>
        <taxon>Prevotellaceae</taxon>
        <taxon>Hoylesella</taxon>
    </lineage>
</organism>
<dbReference type="Proteomes" id="UP000236634">
    <property type="component" value="Unassembled WGS sequence"/>
</dbReference>
<dbReference type="GO" id="GO:0005829">
    <property type="term" value="C:cytosol"/>
    <property type="evidence" value="ECO:0007669"/>
    <property type="project" value="UniProtKB-SubCell"/>
</dbReference>
<dbReference type="SUPFAM" id="SSF49785">
    <property type="entry name" value="Galactose-binding domain-like"/>
    <property type="match status" value="1"/>
</dbReference>
<feature type="signal peptide" evidence="1">
    <location>
        <begin position="1"/>
        <end position="22"/>
    </location>
</feature>
<dbReference type="InterPro" id="IPR008979">
    <property type="entry name" value="Galactose-bd-like_sf"/>
</dbReference>
<dbReference type="PROSITE" id="PS50022">
    <property type="entry name" value="FA58C_3"/>
    <property type="match status" value="1"/>
</dbReference>
<proteinExistence type="predicted"/>
<accession>A0A2K0XMK9</accession>
<dbReference type="Pfam" id="PF00801">
    <property type="entry name" value="PKD"/>
    <property type="match status" value="1"/>
</dbReference>
<evidence type="ECO:0000259" key="2">
    <source>
        <dbReference type="PROSITE" id="PS50022"/>
    </source>
</evidence>
<dbReference type="GO" id="GO:0033925">
    <property type="term" value="F:mannosyl-glycoprotein endo-beta-N-acetylglucosaminidase activity"/>
    <property type="evidence" value="ECO:0007669"/>
    <property type="project" value="InterPro"/>
</dbReference>
<dbReference type="Pfam" id="PF21910">
    <property type="entry name" value="GH85_C"/>
    <property type="match status" value="1"/>
</dbReference>
<keyword evidence="1" id="KW-0732">Signal</keyword>
<dbReference type="PANTHER" id="PTHR13246:SF1">
    <property type="entry name" value="CYTOSOLIC ENDO-BETA-N-ACETYLGLUCOSAMINIDASE"/>
    <property type="match status" value="1"/>
</dbReference>
<comment type="caution">
    <text evidence="3">The sequence shown here is derived from an EMBL/GenBank/DDBJ whole genome shotgun (WGS) entry which is preliminary data.</text>
</comment>